<evidence type="ECO:0008006" key="4">
    <source>
        <dbReference type="Google" id="ProtNLM"/>
    </source>
</evidence>
<dbReference type="KEGG" id="ala:BFG52_08575"/>
<evidence type="ECO:0000256" key="1">
    <source>
        <dbReference type="SAM" id="SignalP"/>
    </source>
</evidence>
<dbReference type="AlphaFoldDB" id="A0A1B2LZM4"/>
<gene>
    <name evidence="2" type="ORF">BFG52_08575</name>
</gene>
<proteinExistence type="predicted"/>
<dbReference type="EMBL" id="CP016895">
    <property type="protein sequence ID" value="AOA58402.1"/>
    <property type="molecule type" value="Genomic_DNA"/>
</dbReference>
<feature type="signal peptide" evidence="1">
    <location>
        <begin position="1"/>
        <end position="29"/>
    </location>
</feature>
<reference evidence="2 3" key="1">
    <citation type="submission" date="2016-08" db="EMBL/GenBank/DDBJ databases">
        <authorList>
            <person name="Seilhamer J.J."/>
        </authorList>
    </citation>
    <scope>NUCLEOTIDE SEQUENCE [LARGE SCALE GENOMIC DNA]</scope>
    <source>
        <strain evidence="2 3">BRTC-1</strain>
    </source>
</reference>
<evidence type="ECO:0000313" key="3">
    <source>
        <dbReference type="Proteomes" id="UP000093391"/>
    </source>
</evidence>
<feature type="chain" id="PRO_5008539891" description="Lipoprotein" evidence="1">
    <location>
        <begin position="30"/>
        <end position="128"/>
    </location>
</feature>
<protein>
    <recommendedName>
        <fullName evidence="4">Lipoprotein</fullName>
    </recommendedName>
</protein>
<organism evidence="2 3">
    <name type="scientific">Acinetobacter larvae</name>
    <dbReference type="NCBI Taxonomy" id="1789224"/>
    <lineage>
        <taxon>Bacteria</taxon>
        <taxon>Pseudomonadati</taxon>
        <taxon>Pseudomonadota</taxon>
        <taxon>Gammaproteobacteria</taxon>
        <taxon>Moraxellales</taxon>
        <taxon>Moraxellaceae</taxon>
        <taxon>Acinetobacter</taxon>
    </lineage>
</organism>
<name>A0A1B2LZM4_9GAMM</name>
<keyword evidence="3" id="KW-1185">Reference proteome</keyword>
<sequence>MLIIGVNMKNILLILPLLCLTACTSHWVAQDNHAPNLKSSKKLCEILAEEKFPVKNEVAMRTEQKDVYIPCPKKEDCDGKSYTYEKMPQLQSYVLDVNASDRYSSFRQCMADKGWKQKYRMLKTDDFF</sequence>
<keyword evidence="1" id="KW-0732">Signal</keyword>
<dbReference type="Proteomes" id="UP000093391">
    <property type="component" value="Chromosome"/>
</dbReference>
<accession>A0A1B2LZM4</accession>
<evidence type="ECO:0000313" key="2">
    <source>
        <dbReference type="EMBL" id="AOA58402.1"/>
    </source>
</evidence>